<dbReference type="GO" id="GO:0003700">
    <property type="term" value="F:DNA-binding transcription factor activity"/>
    <property type="evidence" value="ECO:0007669"/>
    <property type="project" value="InterPro"/>
</dbReference>
<dbReference type="InterPro" id="IPR011991">
    <property type="entry name" value="ArsR-like_HTH"/>
</dbReference>
<evidence type="ECO:0000259" key="2">
    <source>
        <dbReference type="Pfam" id="PF12802"/>
    </source>
</evidence>
<dbReference type="Proteomes" id="UP000001203">
    <property type="component" value="Plasmid D"/>
</dbReference>
<dbReference type="Gene3D" id="1.10.10.10">
    <property type="entry name" value="Winged helix-like DNA-binding domain superfamily/Winged helix DNA-binding domain"/>
    <property type="match status" value="1"/>
</dbReference>
<dbReference type="KEGG" id="cyt:cce_5301"/>
<feature type="domain" description="HTH marR-type" evidence="2">
    <location>
        <begin position="56"/>
        <end position="117"/>
    </location>
</feature>
<feature type="region of interest" description="Disordered" evidence="1">
    <location>
        <begin position="141"/>
        <end position="169"/>
    </location>
</feature>
<sequence length="169" mass="19618">MLESLMKRRNIASVDQDTGEVLDGVVVYCGVKQNPYSTGWVMNSQEALELLATDKDLKGETYRVLLLLLSRLDFENWIQVTQNEISEKLEMKKPNVSRAISVLEEKGIILRGPKVGRSYAFRLNPYYGWKGKVKNLNDYRREEDDQRRRDLKERHLKAVENATKSDQPE</sequence>
<dbReference type="InterPro" id="IPR000835">
    <property type="entry name" value="HTH_MarR-typ"/>
</dbReference>
<dbReference type="eggNOG" id="ENOG5033H66">
    <property type="taxonomic scope" value="Bacteria"/>
</dbReference>
<dbReference type="SUPFAM" id="SSF46785">
    <property type="entry name" value="Winged helix' DNA-binding domain"/>
    <property type="match status" value="1"/>
</dbReference>
<evidence type="ECO:0000313" key="3">
    <source>
        <dbReference type="EMBL" id="ACB54647.1"/>
    </source>
</evidence>
<dbReference type="HOGENOM" id="CLU_116632_0_0_3"/>
<dbReference type="CDD" id="cd00090">
    <property type="entry name" value="HTH_ARSR"/>
    <property type="match status" value="1"/>
</dbReference>
<dbReference type="Pfam" id="PF12802">
    <property type="entry name" value="MarR_2"/>
    <property type="match status" value="1"/>
</dbReference>
<dbReference type="EMBL" id="CP000811">
    <property type="protein sequence ID" value="ACB54647.1"/>
    <property type="molecule type" value="Genomic_DNA"/>
</dbReference>
<gene>
    <name evidence="3" type="ordered locus">cce_5301</name>
</gene>
<dbReference type="InterPro" id="IPR036388">
    <property type="entry name" value="WH-like_DNA-bd_sf"/>
</dbReference>
<dbReference type="AlphaFoldDB" id="B1X3D6"/>
<feature type="compositionally biased region" description="Basic and acidic residues" evidence="1">
    <location>
        <begin position="141"/>
        <end position="158"/>
    </location>
</feature>
<keyword evidence="3" id="KW-0614">Plasmid</keyword>
<dbReference type="InterPro" id="IPR036390">
    <property type="entry name" value="WH_DNA-bd_sf"/>
</dbReference>
<evidence type="ECO:0000313" key="4">
    <source>
        <dbReference type="Proteomes" id="UP000001203"/>
    </source>
</evidence>
<accession>B1X3D6</accession>
<proteinExistence type="predicted"/>
<protein>
    <recommendedName>
        <fullName evidence="2">HTH marR-type domain-containing protein</fullName>
    </recommendedName>
</protein>
<name>B1X3D6_CROS5</name>
<geneLocation type="plasmid" evidence="3 4">
    <name>D</name>
</geneLocation>
<organism evidence="3 4">
    <name type="scientific">Crocosphaera subtropica (strain ATCC 51142 / BH68)</name>
    <name type="common">Cyanothece sp. (strain ATCC 51142)</name>
    <dbReference type="NCBI Taxonomy" id="43989"/>
    <lineage>
        <taxon>Bacteria</taxon>
        <taxon>Bacillati</taxon>
        <taxon>Cyanobacteriota</taxon>
        <taxon>Cyanophyceae</taxon>
        <taxon>Oscillatoriophycideae</taxon>
        <taxon>Chroococcales</taxon>
        <taxon>Aphanothecaceae</taxon>
        <taxon>Crocosphaera</taxon>
        <taxon>Crocosphaera subtropica</taxon>
    </lineage>
</organism>
<keyword evidence="4" id="KW-1185">Reference proteome</keyword>
<evidence type="ECO:0000256" key="1">
    <source>
        <dbReference type="SAM" id="MobiDB-lite"/>
    </source>
</evidence>
<reference evidence="3 4" key="1">
    <citation type="journal article" date="2008" name="Proc. Natl. Acad. Sci. U.S.A.">
        <title>The genome of Cyanothece 51142, a unicellular diazotrophic cyanobacterium important in the marine nitrogen cycle.</title>
        <authorList>
            <person name="Welsh E.A."/>
            <person name="Liberton M."/>
            <person name="Stoeckel J."/>
            <person name="Loh T."/>
            <person name="Elvitigala T."/>
            <person name="Wang C."/>
            <person name="Wollam A."/>
            <person name="Fulton R.S."/>
            <person name="Clifton S.W."/>
            <person name="Jacobs J.M."/>
            <person name="Aurora R."/>
            <person name="Ghosh B.K."/>
            <person name="Sherman L.A."/>
            <person name="Smith R.D."/>
            <person name="Wilson R.K."/>
            <person name="Pakrasi H.B."/>
        </authorList>
    </citation>
    <scope>NUCLEOTIDE SEQUENCE [LARGE SCALE GENOMIC DNA]</scope>
    <source>
        <strain evidence="4">ATCC 51142 / BH68</strain>
        <plasmid evidence="4">D</plasmid>
    </source>
</reference>